<comment type="caution">
    <text evidence="2">The sequence shown here is derived from an EMBL/GenBank/DDBJ whole genome shotgun (WGS) entry which is preliminary data.</text>
</comment>
<dbReference type="Gene3D" id="3.30.450.40">
    <property type="match status" value="1"/>
</dbReference>
<dbReference type="RefSeq" id="WP_188921789.1">
    <property type="nucleotide sequence ID" value="NZ_BMPZ01000008.1"/>
</dbReference>
<dbReference type="Pfam" id="PF04340">
    <property type="entry name" value="DUF484"/>
    <property type="match status" value="1"/>
</dbReference>
<organism evidence="2 3">
    <name type="scientific">Shewanella gelidii</name>
    <dbReference type="NCBI Taxonomy" id="1642821"/>
    <lineage>
        <taxon>Bacteria</taxon>
        <taxon>Pseudomonadati</taxon>
        <taxon>Pseudomonadota</taxon>
        <taxon>Gammaproteobacteria</taxon>
        <taxon>Alteromonadales</taxon>
        <taxon>Shewanellaceae</taxon>
        <taxon>Shewanella</taxon>
    </lineage>
</organism>
<dbReference type="AlphaFoldDB" id="A0A917NC87"/>
<name>A0A917NC87_9GAMM</name>
<evidence type="ECO:0000256" key="1">
    <source>
        <dbReference type="SAM" id="Coils"/>
    </source>
</evidence>
<dbReference type="Proteomes" id="UP000613743">
    <property type="component" value="Unassembled WGS sequence"/>
</dbReference>
<evidence type="ECO:0000313" key="3">
    <source>
        <dbReference type="Proteomes" id="UP000613743"/>
    </source>
</evidence>
<protein>
    <submittedName>
        <fullName evidence="2">DUF484 domain-containing protein</fullName>
    </submittedName>
</protein>
<feature type="coiled-coil region" evidence="1">
    <location>
        <begin position="49"/>
        <end position="76"/>
    </location>
</feature>
<dbReference type="InterPro" id="IPR029016">
    <property type="entry name" value="GAF-like_dom_sf"/>
</dbReference>
<dbReference type="PANTHER" id="PTHR38765">
    <property type="entry name" value="DUF484 DOMAIN-CONTAINING PROTEIN"/>
    <property type="match status" value="1"/>
</dbReference>
<accession>A0A917NC87</accession>
<dbReference type="InterPro" id="IPR007435">
    <property type="entry name" value="DUF484"/>
</dbReference>
<gene>
    <name evidence="2" type="ORF">GCM10009332_26990</name>
</gene>
<sequence length="212" mass="24825">MNDATKSRVEAPFDELIIREYLLDNPEFFCRYPELVLAMRLPHPERGTVSLVEKRQEQLRSRVQQLEEEITALMGAAYRNEQIYMFNTELSFKLLECKTLAELRDVLSTDLKKQFNFSHVRLITAHDIDNELSSIWQQRFVQEHYFGRLTQKESQRLFGSEVGSVALTKLSNLDNKVIFAIASPDAAHFHPEMDHLLLDQLRRLLEHLLPQL</sequence>
<proteinExistence type="predicted"/>
<reference evidence="2" key="1">
    <citation type="journal article" date="2014" name="Int. J. Syst. Evol. Microbiol.">
        <title>Complete genome sequence of Corynebacterium casei LMG S-19264T (=DSM 44701T), isolated from a smear-ripened cheese.</title>
        <authorList>
            <consortium name="US DOE Joint Genome Institute (JGI-PGF)"/>
            <person name="Walter F."/>
            <person name="Albersmeier A."/>
            <person name="Kalinowski J."/>
            <person name="Ruckert C."/>
        </authorList>
    </citation>
    <scope>NUCLEOTIDE SEQUENCE</scope>
    <source>
        <strain evidence="2">JCM 30804</strain>
    </source>
</reference>
<keyword evidence="1" id="KW-0175">Coiled coil</keyword>
<dbReference type="EMBL" id="BMPZ01000008">
    <property type="protein sequence ID" value="GGI88190.1"/>
    <property type="molecule type" value="Genomic_DNA"/>
</dbReference>
<dbReference type="PANTHER" id="PTHR38765:SF1">
    <property type="entry name" value="DUF484 DOMAIN-CONTAINING PROTEIN"/>
    <property type="match status" value="1"/>
</dbReference>
<keyword evidence="3" id="KW-1185">Reference proteome</keyword>
<evidence type="ECO:0000313" key="2">
    <source>
        <dbReference type="EMBL" id="GGI88190.1"/>
    </source>
</evidence>
<reference evidence="2" key="2">
    <citation type="submission" date="2020-09" db="EMBL/GenBank/DDBJ databases">
        <authorList>
            <person name="Sun Q."/>
            <person name="Ohkuma M."/>
        </authorList>
    </citation>
    <scope>NUCLEOTIDE SEQUENCE</scope>
    <source>
        <strain evidence="2">JCM 30804</strain>
    </source>
</reference>